<comment type="similarity">
    <text evidence="1">Belongs to the universal ribosomal protein uS17 family.</text>
</comment>
<evidence type="ECO:0000313" key="5">
    <source>
        <dbReference type="EMBL" id="ETW77233.1"/>
    </source>
</evidence>
<keyword evidence="3" id="KW-0687">Ribonucleoprotein</keyword>
<dbReference type="PANTHER" id="PTHR10744">
    <property type="entry name" value="40S RIBOSOMAL PROTEIN S11 FAMILY MEMBER"/>
    <property type="match status" value="1"/>
</dbReference>
<feature type="non-terminal residue" evidence="5">
    <location>
        <position position="1"/>
    </location>
</feature>
<dbReference type="PANTHER" id="PTHR10744:SF1">
    <property type="entry name" value="SMALL RIBOSOMAL SUBUNIT PROTEIN US17M"/>
    <property type="match status" value="1"/>
</dbReference>
<dbReference type="EMBL" id="KI925463">
    <property type="protein sequence ID" value="ETW77233.1"/>
    <property type="molecule type" value="Genomic_DNA"/>
</dbReference>
<dbReference type="GeneID" id="20671354"/>
<dbReference type="KEGG" id="hir:HETIRDRAFT_327712"/>
<dbReference type="OrthoDB" id="274752at2759"/>
<dbReference type="Proteomes" id="UP000030671">
    <property type="component" value="Unassembled WGS sequence"/>
</dbReference>
<feature type="region of interest" description="Disordered" evidence="4">
    <location>
        <begin position="88"/>
        <end position="124"/>
    </location>
</feature>
<evidence type="ECO:0000313" key="6">
    <source>
        <dbReference type="Proteomes" id="UP000030671"/>
    </source>
</evidence>
<dbReference type="InterPro" id="IPR000266">
    <property type="entry name" value="Ribosomal_uS17"/>
</dbReference>
<dbReference type="InterPro" id="IPR012340">
    <property type="entry name" value="NA-bd_OB-fold"/>
</dbReference>
<protein>
    <recommendedName>
        <fullName evidence="7">Nucleic acid-binding protein</fullName>
    </recommendedName>
</protein>
<sequence length="124" mass="13938">RPALHLHSFAKMPPMAFTGLVTKVGFMNKTATVTVSRWVFHKLTGKRILRSTKLLVHDEKNQLRMDDSVLIRNCPPISARKRFTLEKVVKSPEQERERAHAGLQHATETPAPPPPLEAQPTLSA</sequence>
<dbReference type="InParanoid" id="W4JUK3"/>
<gene>
    <name evidence="5" type="ORF">HETIRDRAFT_327712</name>
</gene>
<dbReference type="Gene3D" id="2.40.50.140">
    <property type="entry name" value="Nucleic acid-binding proteins"/>
    <property type="match status" value="1"/>
</dbReference>
<dbReference type="CDD" id="cd00364">
    <property type="entry name" value="Ribosomal_uS17"/>
    <property type="match status" value="1"/>
</dbReference>
<feature type="compositionally biased region" description="Basic and acidic residues" evidence="4">
    <location>
        <begin position="88"/>
        <end position="100"/>
    </location>
</feature>
<dbReference type="FunCoup" id="W4JUK3">
    <property type="interactions" value="177"/>
</dbReference>
<evidence type="ECO:0008006" key="7">
    <source>
        <dbReference type="Google" id="ProtNLM"/>
    </source>
</evidence>
<keyword evidence="2" id="KW-0689">Ribosomal protein</keyword>
<dbReference type="Pfam" id="PF00366">
    <property type="entry name" value="Ribosomal_S17"/>
    <property type="match status" value="1"/>
</dbReference>
<keyword evidence="6" id="KW-1185">Reference proteome</keyword>
<dbReference type="GO" id="GO:0006412">
    <property type="term" value="P:translation"/>
    <property type="evidence" value="ECO:0007669"/>
    <property type="project" value="InterPro"/>
</dbReference>
<evidence type="ECO:0000256" key="4">
    <source>
        <dbReference type="SAM" id="MobiDB-lite"/>
    </source>
</evidence>
<name>W4JUK3_HETIT</name>
<dbReference type="GO" id="GO:1990904">
    <property type="term" value="C:ribonucleoprotein complex"/>
    <property type="evidence" value="ECO:0007669"/>
    <property type="project" value="UniProtKB-KW"/>
</dbReference>
<dbReference type="GO" id="GO:0003735">
    <property type="term" value="F:structural constituent of ribosome"/>
    <property type="evidence" value="ECO:0007669"/>
    <property type="project" value="InterPro"/>
</dbReference>
<reference evidence="5 6" key="1">
    <citation type="journal article" date="2012" name="New Phytol.">
        <title>Insight into trade-off between wood decay and parasitism from the genome of a fungal forest pathogen.</title>
        <authorList>
            <person name="Olson A."/>
            <person name="Aerts A."/>
            <person name="Asiegbu F."/>
            <person name="Belbahri L."/>
            <person name="Bouzid O."/>
            <person name="Broberg A."/>
            <person name="Canback B."/>
            <person name="Coutinho P.M."/>
            <person name="Cullen D."/>
            <person name="Dalman K."/>
            <person name="Deflorio G."/>
            <person name="van Diepen L.T."/>
            <person name="Dunand C."/>
            <person name="Duplessis S."/>
            <person name="Durling M."/>
            <person name="Gonthier P."/>
            <person name="Grimwood J."/>
            <person name="Fossdal C.G."/>
            <person name="Hansson D."/>
            <person name="Henrissat B."/>
            <person name="Hietala A."/>
            <person name="Himmelstrand K."/>
            <person name="Hoffmeister D."/>
            <person name="Hogberg N."/>
            <person name="James T.Y."/>
            <person name="Karlsson M."/>
            <person name="Kohler A."/>
            <person name="Kues U."/>
            <person name="Lee Y.H."/>
            <person name="Lin Y.C."/>
            <person name="Lind M."/>
            <person name="Lindquist E."/>
            <person name="Lombard V."/>
            <person name="Lucas S."/>
            <person name="Lunden K."/>
            <person name="Morin E."/>
            <person name="Murat C."/>
            <person name="Park J."/>
            <person name="Raffaello T."/>
            <person name="Rouze P."/>
            <person name="Salamov A."/>
            <person name="Schmutz J."/>
            <person name="Solheim H."/>
            <person name="Stahlberg J."/>
            <person name="Velez H."/>
            <person name="de Vries R.P."/>
            <person name="Wiebenga A."/>
            <person name="Woodward S."/>
            <person name="Yakovlev I."/>
            <person name="Garbelotto M."/>
            <person name="Martin F."/>
            <person name="Grigoriev I.V."/>
            <person name="Stenlid J."/>
        </authorList>
    </citation>
    <scope>NUCLEOTIDE SEQUENCE [LARGE SCALE GENOMIC DNA]</scope>
    <source>
        <strain evidence="5 6">TC 32-1</strain>
    </source>
</reference>
<dbReference type="HOGENOM" id="CLU_073626_2_0_1"/>
<dbReference type="STRING" id="747525.W4JUK3"/>
<dbReference type="eggNOG" id="ENOG502SBJ5">
    <property type="taxonomic scope" value="Eukaryota"/>
</dbReference>
<evidence type="ECO:0000256" key="1">
    <source>
        <dbReference type="ARBA" id="ARBA00010254"/>
    </source>
</evidence>
<evidence type="ECO:0000256" key="3">
    <source>
        <dbReference type="ARBA" id="ARBA00023274"/>
    </source>
</evidence>
<dbReference type="AlphaFoldDB" id="W4JUK3"/>
<accession>W4JUK3</accession>
<organism evidence="5 6">
    <name type="scientific">Heterobasidion irregulare (strain TC 32-1)</name>
    <dbReference type="NCBI Taxonomy" id="747525"/>
    <lineage>
        <taxon>Eukaryota</taxon>
        <taxon>Fungi</taxon>
        <taxon>Dikarya</taxon>
        <taxon>Basidiomycota</taxon>
        <taxon>Agaricomycotina</taxon>
        <taxon>Agaricomycetes</taxon>
        <taxon>Russulales</taxon>
        <taxon>Bondarzewiaceae</taxon>
        <taxon>Heterobasidion</taxon>
        <taxon>Heterobasidion annosum species complex</taxon>
    </lineage>
</organism>
<evidence type="ECO:0000256" key="2">
    <source>
        <dbReference type="ARBA" id="ARBA00022980"/>
    </source>
</evidence>
<dbReference type="GO" id="GO:0005739">
    <property type="term" value="C:mitochondrion"/>
    <property type="evidence" value="ECO:0007669"/>
    <property type="project" value="TreeGrafter"/>
</dbReference>
<dbReference type="RefSeq" id="XP_009550769.1">
    <property type="nucleotide sequence ID" value="XM_009552474.1"/>
</dbReference>
<dbReference type="GO" id="GO:0005840">
    <property type="term" value="C:ribosome"/>
    <property type="evidence" value="ECO:0007669"/>
    <property type="project" value="UniProtKB-KW"/>
</dbReference>
<dbReference type="SUPFAM" id="SSF50249">
    <property type="entry name" value="Nucleic acid-binding proteins"/>
    <property type="match status" value="1"/>
</dbReference>
<proteinExistence type="inferred from homology"/>